<proteinExistence type="predicted"/>
<dbReference type="AlphaFoldDB" id="A0ABD3H517"/>
<keyword evidence="2" id="KW-1185">Reference proteome</keyword>
<evidence type="ECO:0000313" key="2">
    <source>
        <dbReference type="Proteomes" id="UP001633002"/>
    </source>
</evidence>
<dbReference type="Proteomes" id="UP001633002">
    <property type="component" value="Unassembled WGS sequence"/>
</dbReference>
<evidence type="ECO:0000313" key="1">
    <source>
        <dbReference type="EMBL" id="KAL3684469.1"/>
    </source>
</evidence>
<sequence>MSRERYLGEKVPLHVMGSDCCEHFFSRVGGMNGYERNYDSGDLLACASGLNMIVWMEFGKENIMVGRSHAKQQTIWGKLHPLQPGEVEPNLADFSGLQSDGEVVTLFLRGLRKTQNPLTQLNMAHILECETKLGGRHF</sequence>
<protein>
    <submittedName>
        <fullName evidence="1">Uncharacterized protein</fullName>
    </submittedName>
</protein>
<organism evidence="1 2">
    <name type="scientific">Riccia sorocarpa</name>
    <dbReference type="NCBI Taxonomy" id="122646"/>
    <lineage>
        <taxon>Eukaryota</taxon>
        <taxon>Viridiplantae</taxon>
        <taxon>Streptophyta</taxon>
        <taxon>Embryophyta</taxon>
        <taxon>Marchantiophyta</taxon>
        <taxon>Marchantiopsida</taxon>
        <taxon>Marchantiidae</taxon>
        <taxon>Marchantiales</taxon>
        <taxon>Ricciaceae</taxon>
        <taxon>Riccia</taxon>
    </lineage>
</organism>
<gene>
    <name evidence="1" type="ORF">R1sor_002491</name>
</gene>
<comment type="caution">
    <text evidence="1">The sequence shown here is derived from an EMBL/GenBank/DDBJ whole genome shotgun (WGS) entry which is preliminary data.</text>
</comment>
<reference evidence="1 2" key="1">
    <citation type="submission" date="2024-09" db="EMBL/GenBank/DDBJ databases">
        <title>Chromosome-scale assembly of Riccia sorocarpa.</title>
        <authorList>
            <person name="Paukszto L."/>
        </authorList>
    </citation>
    <scope>NUCLEOTIDE SEQUENCE [LARGE SCALE GENOMIC DNA]</scope>
    <source>
        <strain evidence="1">LP-2024</strain>
        <tissue evidence="1">Aerial parts of the thallus</tissue>
    </source>
</reference>
<name>A0ABD3H517_9MARC</name>
<accession>A0ABD3H517</accession>
<dbReference type="EMBL" id="JBJQOH010000006">
    <property type="protein sequence ID" value="KAL3684469.1"/>
    <property type="molecule type" value="Genomic_DNA"/>
</dbReference>